<dbReference type="EMBL" id="JAYMGO010000005">
    <property type="protein sequence ID" value="KAL1273601.1"/>
    <property type="molecule type" value="Genomic_DNA"/>
</dbReference>
<proteinExistence type="predicted"/>
<evidence type="ECO:0000313" key="3">
    <source>
        <dbReference type="Proteomes" id="UP001558613"/>
    </source>
</evidence>
<keyword evidence="3" id="KW-1185">Reference proteome</keyword>
<gene>
    <name evidence="2" type="ORF">QQF64_026415</name>
</gene>
<protein>
    <submittedName>
        <fullName evidence="2">Uncharacterized protein</fullName>
    </submittedName>
</protein>
<feature type="compositionally biased region" description="Polar residues" evidence="1">
    <location>
        <begin position="45"/>
        <end position="55"/>
    </location>
</feature>
<comment type="caution">
    <text evidence="2">The sequence shown here is derived from an EMBL/GenBank/DDBJ whole genome shotgun (WGS) entry which is preliminary data.</text>
</comment>
<evidence type="ECO:0000256" key="1">
    <source>
        <dbReference type="SAM" id="MobiDB-lite"/>
    </source>
</evidence>
<evidence type="ECO:0000313" key="2">
    <source>
        <dbReference type="EMBL" id="KAL1273601.1"/>
    </source>
</evidence>
<name>A0ABR3N9V3_9TELE</name>
<reference evidence="2 3" key="1">
    <citation type="submission" date="2023-09" db="EMBL/GenBank/DDBJ databases">
        <authorList>
            <person name="Wang M."/>
        </authorList>
    </citation>
    <scope>NUCLEOTIDE SEQUENCE [LARGE SCALE GENOMIC DNA]</scope>
    <source>
        <strain evidence="2">GT-2023</strain>
        <tissue evidence="2">Liver</tissue>
    </source>
</reference>
<sequence length="87" mass="9462">MDEIQNASAVLQRRGVFITASELRASLVGDTNRTRRILGLENPKRSISSSQNHHTAPTHHTHVGQSPPSLKLGDSEAPDASILRLTI</sequence>
<feature type="region of interest" description="Disordered" evidence="1">
    <location>
        <begin position="38"/>
        <end position="77"/>
    </location>
</feature>
<accession>A0ABR3N9V3</accession>
<organism evidence="2 3">
    <name type="scientific">Cirrhinus molitorella</name>
    <name type="common">mud carp</name>
    <dbReference type="NCBI Taxonomy" id="172907"/>
    <lineage>
        <taxon>Eukaryota</taxon>
        <taxon>Metazoa</taxon>
        <taxon>Chordata</taxon>
        <taxon>Craniata</taxon>
        <taxon>Vertebrata</taxon>
        <taxon>Euteleostomi</taxon>
        <taxon>Actinopterygii</taxon>
        <taxon>Neopterygii</taxon>
        <taxon>Teleostei</taxon>
        <taxon>Ostariophysi</taxon>
        <taxon>Cypriniformes</taxon>
        <taxon>Cyprinidae</taxon>
        <taxon>Labeoninae</taxon>
        <taxon>Labeonini</taxon>
        <taxon>Cirrhinus</taxon>
    </lineage>
</organism>
<dbReference type="Proteomes" id="UP001558613">
    <property type="component" value="Unassembled WGS sequence"/>
</dbReference>